<dbReference type="InterPro" id="IPR038312">
    <property type="entry name" value="DUF5063_sf"/>
</dbReference>
<comment type="caution">
    <text evidence="1">The sequence shown here is derived from an EMBL/GenBank/DDBJ whole genome shotgun (WGS) entry which is preliminary data.</text>
</comment>
<dbReference type="Gene3D" id="1.20.120.1550">
    <property type="entry name" value="Protein of unknown function DUF5063"/>
    <property type="match status" value="1"/>
</dbReference>
<dbReference type="EMBL" id="CBAT010000124">
    <property type="protein sequence ID" value="CCZ87143.1"/>
    <property type="molecule type" value="Genomic_DNA"/>
</dbReference>
<evidence type="ECO:0000313" key="1">
    <source>
        <dbReference type="EMBL" id="CCZ87143.1"/>
    </source>
</evidence>
<dbReference type="InterPro" id="IPR032025">
    <property type="entry name" value="DUF5063"/>
</dbReference>
<sequence length="215" mass="24814">MYLCTSISMNMEEKNSQVIFDKNAVEFVTVAAEFCGFMERVSDMRCRDFVDKSLKLLPLLYLKASLLPACERMEDADPETFVTETDYEVLRGSIASLLGEYDDYLEVFLDDMAYSDTPIHQNISESLADIYQPIKDFICVFQLGLEHTMNDSLAICRELFAEFWGQRLVNVMRALHDVKYRQLSHSSQEDEDSALYEDNCTEEELYEGLDMGDDE</sequence>
<dbReference type="Proteomes" id="UP000018372">
    <property type="component" value="Unassembled WGS sequence"/>
</dbReference>
<organism evidence="1 2">
    <name type="scientific">Phocaeicola plebeius CAG:211</name>
    <dbReference type="NCBI Taxonomy" id="1263052"/>
    <lineage>
        <taxon>Bacteria</taxon>
        <taxon>Pseudomonadati</taxon>
        <taxon>Bacteroidota</taxon>
        <taxon>Bacteroidia</taxon>
        <taxon>Bacteroidales</taxon>
        <taxon>Bacteroidaceae</taxon>
        <taxon>Phocaeicola</taxon>
    </lineage>
</organism>
<name>R5V991_9BACT</name>
<accession>R5V991</accession>
<protein>
    <recommendedName>
        <fullName evidence="3">DUF5063 domain-containing protein</fullName>
    </recommendedName>
</protein>
<proteinExistence type="predicted"/>
<reference evidence="1" key="1">
    <citation type="submission" date="2012-11" db="EMBL/GenBank/DDBJ databases">
        <title>Dependencies among metagenomic species, viruses, plasmids and units of genetic variation.</title>
        <authorList>
            <person name="Nielsen H.B."/>
            <person name="Almeida M."/>
            <person name="Juncker A.S."/>
            <person name="Rasmussen S."/>
            <person name="Li J."/>
            <person name="Sunagawa S."/>
            <person name="Plichta D."/>
            <person name="Gautier L."/>
            <person name="Le Chatelier E."/>
            <person name="Peletier E."/>
            <person name="Bonde I."/>
            <person name="Nielsen T."/>
            <person name="Manichanh C."/>
            <person name="Arumugam M."/>
            <person name="Batto J."/>
            <person name="Santos M.B.Q.D."/>
            <person name="Blom N."/>
            <person name="Borruel N."/>
            <person name="Burgdorf K.S."/>
            <person name="Boumezbeur F."/>
            <person name="Casellas F."/>
            <person name="Dore J."/>
            <person name="Guarner F."/>
            <person name="Hansen T."/>
            <person name="Hildebrand F."/>
            <person name="Kaas R.S."/>
            <person name="Kennedy S."/>
            <person name="Kristiansen K."/>
            <person name="Kultima J.R."/>
            <person name="Leonard P."/>
            <person name="Levenez F."/>
            <person name="Lund O."/>
            <person name="Moumen B."/>
            <person name="Le Paslier D."/>
            <person name="Pons N."/>
            <person name="Pedersen O."/>
            <person name="Prifti E."/>
            <person name="Qin J."/>
            <person name="Raes J."/>
            <person name="Tap J."/>
            <person name="Tims S."/>
            <person name="Ussery D.W."/>
            <person name="Yamada T."/>
            <person name="MetaHit consortium"/>
            <person name="Renault P."/>
            <person name="Sicheritz-Ponten T."/>
            <person name="Bork P."/>
            <person name="Wang J."/>
            <person name="Brunak S."/>
            <person name="Ehrlich S.D."/>
        </authorList>
    </citation>
    <scope>NUCLEOTIDE SEQUENCE [LARGE SCALE GENOMIC DNA]</scope>
</reference>
<evidence type="ECO:0008006" key="3">
    <source>
        <dbReference type="Google" id="ProtNLM"/>
    </source>
</evidence>
<dbReference type="Pfam" id="PF16702">
    <property type="entry name" value="DUF5063"/>
    <property type="match status" value="1"/>
</dbReference>
<dbReference type="AlphaFoldDB" id="R5V991"/>
<evidence type="ECO:0000313" key="2">
    <source>
        <dbReference type="Proteomes" id="UP000018372"/>
    </source>
</evidence>
<gene>
    <name evidence="1" type="ORF">BN536_00141</name>
</gene>